<dbReference type="SMART" id="SM00633">
    <property type="entry name" value="Glyco_10"/>
    <property type="match status" value="1"/>
</dbReference>
<evidence type="ECO:0000256" key="2">
    <source>
        <dbReference type="ARBA" id="ARBA00007495"/>
    </source>
</evidence>
<dbReference type="PROSITE" id="PS51760">
    <property type="entry name" value="GH10_2"/>
    <property type="match status" value="1"/>
</dbReference>
<evidence type="ECO:0000256" key="8">
    <source>
        <dbReference type="ARBA" id="ARBA00023295"/>
    </source>
</evidence>
<dbReference type="PANTHER" id="PTHR31490:SF88">
    <property type="entry name" value="BETA-XYLANASE"/>
    <property type="match status" value="1"/>
</dbReference>
<comment type="similarity">
    <text evidence="2">Belongs to the glycosyl hydrolase 10 (cellulase F) family.</text>
</comment>
<dbReference type="AlphaFoldDB" id="A0A7R9MI77"/>
<dbReference type="SUPFAM" id="SSF51445">
    <property type="entry name" value="(Trans)glycosidases"/>
    <property type="match status" value="1"/>
</dbReference>
<evidence type="ECO:0000256" key="3">
    <source>
        <dbReference type="ARBA" id="ARBA00012590"/>
    </source>
</evidence>
<accession>A0A7R9MI77</accession>
<sequence>MLGTGSSGEGHLRDHAKQKYIGTAFDSGAFSDQKYLEILSQEFNCITPGNEMKWGPLEPIKGQYNWGNADKSVAYAEQHNMKTRGCCLIWHEQLPEWIAGLEGKKAELEQVIKDHITTVVGHFKGKIYAWDVVNEMIDEVSGKLRDSIFSRTFNYSFIEEAFRTAHAADPNAKLYINEYNLEAVDTKSDALYALVKELKGKGVP</sequence>
<dbReference type="PRINTS" id="PR00134">
    <property type="entry name" value="GLHYDRLASE10"/>
</dbReference>
<gene>
    <name evidence="11" type="ORF">ONB1V03_LOCUS17195</name>
</gene>
<dbReference type="PANTHER" id="PTHR31490">
    <property type="entry name" value="GLYCOSYL HYDROLASE"/>
    <property type="match status" value="1"/>
</dbReference>
<dbReference type="OrthoDB" id="9999337at2759"/>
<name>A0A7R9MI77_9ACAR</name>
<dbReference type="Gene3D" id="3.20.20.80">
    <property type="entry name" value="Glycosidases"/>
    <property type="match status" value="1"/>
</dbReference>
<feature type="non-terminal residue" evidence="11">
    <location>
        <position position="1"/>
    </location>
</feature>
<keyword evidence="6" id="KW-0378">Hydrolase</keyword>
<keyword evidence="7" id="KW-0119">Carbohydrate metabolism</keyword>
<comment type="catalytic activity">
    <reaction evidence="1">
        <text>Endohydrolysis of (1-&gt;4)-beta-D-xylosidic linkages in xylans.</text>
        <dbReference type="EC" id="3.2.1.8"/>
    </reaction>
</comment>
<dbReference type="InterPro" id="IPR044846">
    <property type="entry name" value="GH10"/>
</dbReference>
<evidence type="ECO:0000313" key="11">
    <source>
        <dbReference type="EMBL" id="CAD7660629.1"/>
    </source>
</evidence>
<reference evidence="11" key="1">
    <citation type="submission" date="2020-11" db="EMBL/GenBank/DDBJ databases">
        <authorList>
            <person name="Tran Van P."/>
        </authorList>
    </citation>
    <scope>NUCLEOTIDE SEQUENCE</scope>
</reference>
<keyword evidence="8" id="KW-0326">Glycosidase</keyword>
<evidence type="ECO:0000256" key="1">
    <source>
        <dbReference type="ARBA" id="ARBA00000681"/>
    </source>
</evidence>
<evidence type="ECO:0000259" key="10">
    <source>
        <dbReference type="PROSITE" id="PS51760"/>
    </source>
</evidence>
<dbReference type="Pfam" id="PF00331">
    <property type="entry name" value="Glyco_hydro_10"/>
    <property type="match status" value="1"/>
</dbReference>
<proteinExistence type="inferred from homology"/>
<evidence type="ECO:0000256" key="4">
    <source>
        <dbReference type="ARBA" id="ARBA00022651"/>
    </source>
</evidence>
<keyword evidence="5" id="KW-0732">Signal</keyword>
<evidence type="ECO:0000256" key="9">
    <source>
        <dbReference type="ARBA" id="ARBA00023326"/>
    </source>
</evidence>
<keyword evidence="9" id="KW-0624">Polysaccharide degradation</keyword>
<dbReference type="InterPro" id="IPR017853">
    <property type="entry name" value="GH"/>
</dbReference>
<evidence type="ECO:0000256" key="7">
    <source>
        <dbReference type="ARBA" id="ARBA00023277"/>
    </source>
</evidence>
<feature type="domain" description="GH10" evidence="10">
    <location>
        <begin position="6"/>
        <end position="204"/>
    </location>
</feature>
<dbReference type="EC" id="3.2.1.8" evidence="3"/>
<evidence type="ECO:0000313" key="12">
    <source>
        <dbReference type="Proteomes" id="UP000728032"/>
    </source>
</evidence>
<dbReference type="Proteomes" id="UP000728032">
    <property type="component" value="Unassembled WGS sequence"/>
</dbReference>
<keyword evidence="12" id="KW-1185">Reference proteome</keyword>
<organism evidence="11">
    <name type="scientific">Oppiella nova</name>
    <dbReference type="NCBI Taxonomy" id="334625"/>
    <lineage>
        <taxon>Eukaryota</taxon>
        <taxon>Metazoa</taxon>
        <taxon>Ecdysozoa</taxon>
        <taxon>Arthropoda</taxon>
        <taxon>Chelicerata</taxon>
        <taxon>Arachnida</taxon>
        <taxon>Acari</taxon>
        <taxon>Acariformes</taxon>
        <taxon>Sarcoptiformes</taxon>
        <taxon>Oribatida</taxon>
        <taxon>Brachypylina</taxon>
        <taxon>Oppioidea</taxon>
        <taxon>Oppiidae</taxon>
        <taxon>Oppiella</taxon>
    </lineage>
</organism>
<dbReference type="GO" id="GO:0031176">
    <property type="term" value="F:endo-1,4-beta-xylanase activity"/>
    <property type="evidence" value="ECO:0007669"/>
    <property type="project" value="UniProtKB-EC"/>
</dbReference>
<evidence type="ECO:0000256" key="5">
    <source>
        <dbReference type="ARBA" id="ARBA00022729"/>
    </source>
</evidence>
<keyword evidence="4" id="KW-0858">Xylan degradation</keyword>
<dbReference type="EMBL" id="OC935660">
    <property type="protein sequence ID" value="CAD7660629.1"/>
    <property type="molecule type" value="Genomic_DNA"/>
</dbReference>
<dbReference type="EMBL" id="CAJPVJ010020835">
    <property type="protein sequence ID" value="CAG2177767.1"/>
    <property type="molecule type" value="Genomic_DNA"/>
</dbReference>
<protein>
    <recommendedName>
        <fullName evidence="3">endo-1,4-beta-xylanase</fullName>
        <ecNumber evidence="3">3.2.1.8</ecNumber>
    </recommendedName>
</protein>
<evidence type="ECO:0000256" key="6">
    <source>
        <dbReference type="ARBA" id="ARBA00022801"/>
    </source>
</evidence>
<dbReference type="GO" id="GO:0045493">
    <property type="term" value="P:xylan catabolic process"/>
    <property type="evidence" value="ECO:0007669"/>
    <property type="project" value="UniProtKB-KW"/>
</dbReference>
<dbReference type="InterPro" id="IPR001000">
    <property type="entry name" value="GH10_dom"/>
</dbReference>